<dbReference type="Proteomes" id="UP000825935">
    <property type="component" value="Chromosome 26"/>
</dbReference>
<keyword evidence="1" id="KW-0812">Transmembrane</keyword>
<keyword evidence="1" id="KW-1133">Transmembrane helix</keyword>
<evidence type="ECO:0000256" key="1">
    <source>
        <dbReference type="SAM" id="Phobius"/>
    </source>
</evidence>
<evidence type="ECO:0000313" key="3">
    <source>
        <dbReference type="Proteomes" id="UP000825935"/>
    </source>
</evidence>
<keyword evidence="1" id="KW-0472">Membrane</keyword>
<organism evidence="2 3">
    <name type="scientific">Ceratopteris richardii</name>
    <name type="common">Triangle waterfern</name>
    <dbReference type="NCBI Taxonomy" id="49495"/>
    <lineage>
        <taxon>Eukaryota</taxon>
        <taxon>Viridiplantae</taxon>
        <taxon>Streptophyta</taxon>
        <taxon>Embryophyta</taxon>
        <taxon>Tracheophyta</taxon>
        <taxon>Polypodiopsida</taxon>
        <taxon>Polypodiidae</taxon>
        <taxon>Polypodiales</taxon>
        <taxon>Pteridineae</taxon>
        <taxon>Pteridaceae</taxon>
        <taxon>Parkerioideae</taxon>
        <taxon>Ceratopteris</taxon>
    </lineage>
</organism>
<sequence length="212" mass="23376">MAYQQESTLLIKAFLLYMVVIGTFQLLFSSRILFDNRRYSSIHVGAQELSNDDFNVLLTDLRDNKFYTGSSILGFLRPTFLTRESTLLMPTDLAISMALNDSNHLNTGYASIVQFHILSRGLNFEQLELLPVGTWIPSMAPGKGVQVTSIGTSNYSLNHAKIIQPDLCPNLSNVEVTCQGIDRLLDFSSILSNVPRNPPVLAVPPSTPSAAP</sequence>
<proteinExistence type="predicted"/>
<gene>
    <name evidence="2" type="ORF">KP509_26G034800</name>
</gene>
<accession>A0A8T2RL65</accession>
<dbReference type="OrthoDB" id="1934418at2759"/>
<reference evidence="2" key="1">
    <citation type="submission" date="2021-08" db="EMBL/GenBank/DDBJ databases">
        <title>WGS assembly of Ceratopteris richardii.</title>
        <authorList>
            <person name="Marchant D.B."/>
            <person name="Chen G."/>
            <person name="Jenkins J."/>
            <person name="Shu S."/>
            <person name="Leebens-Mack J."/>
            <person name="Grimwood J."/>
            <person name="Schmutz J."/>
            <person name="Soltis P."/>
            <person name="Soltis D."/>
            <person name="Chen Z.-H."/>
        </authorList>
    </citation>
    <scope>NUCLEOTIDE SEQUENCE</scope>
    <source>
        <strain evidence="2">Whitten #5841</strain>
        <tissue evidence="2">Leaf</tissue>
    </source>
</reference>
<keyword evidence="3" id="KW-1185">Reference proteome</keyword>
<comment type="caution">
    <text evidence="2">The sequence shown here is derived from an EMBL/GenBank/DDBJ whole genome shotgun (WGS) entry which is preliminary data.</text>
</comment>
<dbReference type="PANTHER" id="PTHR36069:SF1">
    <property type="entry name" value="EXPRESSED PROTEIN"/>
    <property type="match status" value="1"/>
</dbReference>
<dbReference type="AlphaFoldDB" id="A0A8T2RL65"/>
<dbReference type="PANTHER" id="PTHR36069">
    <property type="entry name" value="EXPRESSED PROTEIN-RELATED"/>
    <property type="match status" value="1"/>
</dbReference>
<evidence type="ECO:0000313" key="2">
    <source>
        <dbReference type="EMBL" id="KAH7296691.1"/>
    </source>
</evidence>
<name>A0A8T2RL65_CERRI</name>
<protein>
    <recommendedName>
        <fullName evidence="4">FAS1 domain-containing protein</fullName>
    </recommendedName>
</protein>
<dbReference type="EMBL" id="CM035431">
    <property type="protein sequence ID" value="KAH7296691.1"/>
    <property type="molecule type" value="Genomic_DNA"/>
</dbReference>
<evidence type="ECO:0008006" key="4">
    <source>
        <dbReference type="Google" id="ProtNLM"/>
    </source>
</evidence>
<dbReference type="InterPro" id="IPR053339">
    <property type="entry name" value="FAS1_domain_protein"/>
</dbReference>
<feature type="transmembrane region" description="Helical" evidence="1">
    <location>
        <begin position="14"/>
        <end position="34"/>
    </location>
</feature>